<dbReference type="InterPro" id="IPR052893">
    <property type="entry name" value="TCS_response_regulator"/>
</dbReference>
<dbReference type="EMBL" id="BAAAZO010000005">
    <property type="protein sequence ID" value="GAA3613225.1"/>
    <property type="molecule type" value="Genomic_DNA"/>
</dbReference>
<dbReference type="Proteomes" id="UP001501074">
    <property type="component" value="Unassembled WGS sequence"/>
</dbReference>
<dbReference type="PANTHER" id="PTHR44520">
    <property type="entry name" value="RESPONSE REGULATOR RCP1-RELATED"/>
    <property type="match status" value="1"/>
</dbReference>
<accession>A0ABP6ZL06</accession>
<dbReference type="SMART" id="SM00448">
    <property type="entry name" value="REC"/>
    <property type="match status" value="1"/>
</dbReference>
<organism evidence="3 4">
    <name type="scientific">Kineosporia mesophila</name>
    <dbReference type="NCBI Taxonomy" id="566012"/>
    <lineage>
        <taxon>Bacteria</taxon>
        <taxon>Bacillati</taxon>
        <taxon>Actinomycetota</taxon>
        <taxon>Actinomycetes</taxon>
        <taxon>Kineosporiales</taxon>
        <taxon>Kineosporiaceae</taxon>
        <taxon>Kineosporia</taxon>
    </lineage>
</organism>
<evidence type="ECO:0000313" key="3">
    <source>
        <dbReference type="EMBL" id="GAA3613225.1"/>
    </source>
</evidence>
<comment type="caution">
    <text evidence="3">The sequence shown here is derived from an EMBL/GenBank/DDBJ whole genome shotgun (WGS) entry which is preliminary data.</text>
</comment>
<dbReference type="RefSeq" id="WP_231488719.1">
    <property type="nucleotide sequence ID" value="NZ_BAAAZO010000005.1"/>
</dbReference>
<evidence type="ECO:0000259" key="2">
    <source>
        <dbReference type="PROSITE" id="PS50110"/>
    </source>
</evidence>
<feature type="domain" description="Response regulatory" evidence="2">
    <location>
        <begin position="8"/>
        <end position="132"/>
    </location>
</feature>
<dbReference type="InterPro" id="IPR011006">
    <property type="entry name" value="CheY-like_superfamily"/>
</dbReference>
<dbReference type="PANTHER" id="PTHR44520:SF1">
    <property type="entry name" value="TWO-COMPONENT SYSTEM REGULATORY PROTEIN"/>
    <property type="match status" value="1"/>
</dbReference>
<dbReference type="SUPFAM" id="SSF52172">
    <property type="entry name" value="CheY-like"/>
    <property type="match status" value="1"/>
</dbReference>
<dbReference type="Pfam" id="PF00072">
    <property type="entry name" value="Response_reg"/>
    <property type="match status" value="1"/>
</dbReference>
<sequence length="152" mass="16994">MVSIRERSILLVDDDDNDVEMTRWALHRSHIANDLIVARDGLEALALLLPEDGREPLEPSIVLMDVNMPRLGGVETLRRLRVKDRTRHLPVVLLTSSPHDREALDSCDVQANGYVTKPLEAENFLTLAAGLGLFWLDVHPTPSHHSLTSPEP</sequence>
<dbReference type="InterPro" id="IPR001789">
    <property type="entry name" value="Sig_transdc_resp-reg_receiver"/>
</dbReference>
<feature type="modified residue" description="4-aspartylphosphate" evidence="1">
    <location>
        <position position="65"/>
    </location>
</feature>
<keyword evidence="4" id="KW-1185">Reference proteome</keyword>
<name>A0ABP6ZL06_9ACTN</name>
<gene>
    <name evidence="3" type="ORF">GCM10022223_31690</name>
</gene>
<reference evidence="4" key="1">
    <citation type="journal article" date="2019" name="Int. J. Syst. Evol. Microbiol.">
        <title>The Global Catalogue of Microorganisms (GCM) 10K type strain sequencing project: providing services to taxonomists for standard genome sequencing and annotation.</title>
        <authorList>
            <consortium name="The Broad Institute Genomics Platform"/>
            <consortium name="The Broad Institute Genome Sequencing Center for Infectious Disease"/>
            <person name="Wu L."/>
            <person name="Ma J."/>
        </authorList>
    </citation>
    <scope>NUCLEOTIDE SEQUENCE [LARGE SCALE GENOMIC DNA]</scope>
    <source>
        <strain evidence="4">JCM 16902</strain>
    </source>
</reference>
<keyword evidence="1" id="KW-0597">Phosphoprotein</keyword>
<dbReference type="PROSITE" id="PS50110">
    <property type="entry name" value="RESPONSE_REGULATORY"/>
    <property type="match status" value="1"/>
</dbReference>
<evidence type="ECO:0000256" key="1">
    <source>
        <dbReference type="PROSITE-ProRule" id="PRU00169"/>
    </source>
</evidence>
<dbReference type="Gene3D" id="3.40.50.2300">
    <property type="match status" value="1"/>
</dbReference>
<proteinExistence type="predicted"/>
<protein>
    <submittedName>
        <fullName evidence="3">Response regulator</fullName>
    </submittedName>
</protein>
<evidence type="ECO:0000313" key="4">
    <source>
        <dbReference type="Proteomes" id="UP001501074"/>
    </source>
</evidence>